<feature type="chain" id="PRO_5006874160" evidence="1">
    <location>
        <begin position="20"/>
        <end position="303"/>
    </location>
</feature>
<accession>A0A0V1A234</accession>
<evidence type="ECO:0000313" key="3">
    <source>
        <dbReference type="Proteomes" id="UP000054783"/>
    </source>
</evidence>
<dbReference type="EMBL" id="JYDQ01000042">
    <property type="protein sequence ID" value="KRY18802.1"/>
    <property type="molecule type" value="Genomic_DNA"/>
</dbReference>
<name>A0A0V1A234_9BILA</name>
<organism evidence="2 3">
    <name type="scientific">Trichinella patagoniensis</name>
    <dbReference type="NCBI Taxonomy" id="990121"/>
    <lineage>
        <taxon>Eukaryota</taxon>
        <taxon>Metazoa</taxon>
        <taxon>Ecdysozoa</taxon>
        <taxon>Nematoda</taxon>
        <taxon>Enoplea</taxon>
        <taxon>Dorylaimia</taxon>
        <taxon>Trichinellida</taxon>
        <taxon>Trichinellidae</taxon>
        <taxon>Trichinella</taxon>
    </lineage>
</organism>
<evidence type="ECO:0000256" key="1">
    <source>
        <dbReference type="SAM" id="SignalP"/>
    </source>
</evidence>
<sequence length="303" mass="34920">MRLEWMIEFALQLRYIVLTLMVQCSRERLTSLAKLLLLRSSIFMLHHPNQEKKLCFLGYWLCQWSVGRLVSDERRRWCSLGCCLTKSGLLLAYPSSCLMLLCAAEINGNNSNKGLLLLIHSPLKKYFAKEPPFSIQNGSCRKCWTILSQLFHPGSKLVLYIKGMECLIIMGEVNFRQCNVDAGVHMQGQGFVFLFASSHSLSPFPLLFPCVHFLQNATQYTVSKLESGSIKNRLCKTMLLQLQISIKSRLIKLLRIVDINISILTEQRYFDEESEKGGEGDKCWRNFDFSIPHFQKNLFLKTF</sequence>
<keyword evidence="3" id="KW-1185">Reference proteome</keyword>
<dbReference type="AlphaFoldDB" id="A0A0V1A234"/>
<comment type="caution">
    <text evidence="2">The sequence shown here is derived from an EMBL/GenBank/DDBJ whole genome shotgun (WGS) entry which is preliminary data.</text>
</comment>
<evidence type="ECO:0000313" key="2">
    <source>
        <dbReference type="EMBL" id="KRY18802.1"/>
    </source>
</evidence>
<reference evidence="2 3" key="1">
    <citation type="submission" date="2015-01" db="EMBL/GenBank/DDBJ databases">
        <title>Evolution of Trichinella species and genotypes.</title>
        <authorList>
            <person name="Korhonen P.K."/>
            <person name="Edoardo P."/>
            <person name="Giuseppe L.R."/>
            <person name="Gasser R.B."/>
        </authorList>
    </citation>
    <scope>NUCLEOTIDE SEQUENCE [LARGE SCALE GENOMIC DNA]</scope>
    <source>
        <strain evidence="2">ISS2496</strain>
    </source>
</reference>
<feature type="signal peptide" evidence="1">
    <location>
        <begin position="1"/>
        <end position="19"/>
    </location>
</feature>
<dbReference type="Proteomes" id="UP000054783">
    <property type="component" value="Unassembled WGS sequence"/>
</dbReference>
<keyword evidence="1" id="KW-0732">Signal</keyword>
<protein>
    <submittedName>
        <fullName evidence="2">Uncharacterized protein</fullName>
    </submittedName>
</protein>
<proteinExistence type="predicted"/>
<gene>
    <name evidence="2" type="ORF">T12_1936</name>
</gene>